<organism evidence="1 2">
    <name type="scientific">Pseudonocardia kongjuensis</name>
    <dbReference type="NCBI Taxonomy" id="102227"/>
    <lineage>
        <taxon>Bacteria</taxon>
        <taxon>Bacillati</taxon>
        <taxon>Actinomycetota</taxon>
        <taxon>Actinomycetes</taxon>
        <taxon>Pseudonocardiales</taxon>
        <taxon>Pseudonocardiaceae</taxon>
        <taxon>Pseudonocardia</taxon>
    </lineage>
</organism>
<evidence type="ECO:0000313" key="2">
    <source>
        <dbReference type="Proteomes" id="UP001501414"/>
    </source>
</evidence>
<accession>A0ABN1XVE9</accession>
<gene>
    <name evidence="1" type="ORF">GCM10009613_28400</name>
</gene>
<keyword evidence="2" id="KW-1185">Reference proteome</keyword>
<protein>
    <submittedName>
        <fullName evidence="1">Uncharacterized protein</fullName>
    </submittedName>
</protein>
<dbReference type="Proteomes" id="UP001501414">
    <property type="component" value="Unassembled WGS sequence"/>
</dbReference>
<name>A0ABN1XVE9_9PSEU</name>
<dbReference type="EMBL" id="BAAAJK010000010">
    <property type="protein sequence ID" value="GAA1389463.1"/>
    <property type="molecule type" value="Genomic_DNA"/>
</dbReference>
<comment type="caution">
    <text evidence="1">The sequence shown here is derived from an EMBL/GenBank/DDBJ whole genome shotgun (WGS) entry which is preliminary data.</text>
</comment>
<reference evidence="1 2" key="1">
    <citation type="journal article" date="2019" name="Int. J. Syst. Evol. Microbiol.">
        <title>The Global Catalogue of Microorganisms (GCM) 10K type strain sequencing project: providing services to taxonomists for standard genome sequencing and annotation.</title>
        <authorList>
            <consortium name="The Broad Institute Genomics Platform"/>
            <consortium name="The Broad Institute Genome Sequencing Center for Infectious Disease"/>
            <person name="Wu L."/>
            <person name="Ma J."/>
        </authorList>
    </citation>
    <scope>NUCLEOTIDE SEQUENCE [LARGE SCALE GENOMIC DNA]</scope>
    <source>
        <strain evidence="1 2">JCM 11896</strain>
    </source>
</reference>
<sequence>MLPESGGRRPQLVVTVQLDDLERRARAATLEFGGQPGPAALRMLACDAAVLPVVFGGDGRPVDVDDLTAGIGGR</sequence>
<evidence type="ECO:0000313" key="1">
    <source>
        <dbReference type="EMBL" id="GAA1389463.1"/>
    </source>
</evidence>
<proteinExistence type="predicted"/>